<evidence type="ECO:0000259" key="1">
    <source>
        <dbReference type="Pfam" id="PF23155"/>
    </source>
</evidence>
<feature type="domain" description="DUF7053" evidence="1">
    <location>
        <begin position="3"/>
        <end position="163"/>
    </location>
</feature>
<dbReference type="SUPFAM" id="SSF48403">
    <property type="entry name" value="Ankyrin repeat"/>
    <property type="match status" value="1"/>
</dbReference>
<dbReference type="InterPro" id="IPR036770">
    <property type="entry name" value="Ankyrin_rpt-contain_sf"/>
</dbReference>
<protein>
    <recommendedName>
        <fullName evidence="1">DUF7053 domain-containing protein</fullName>
    </recommendedName>
</protein>
<reference evidence="2 3" key="1">
    <citation type="submission" date="2020-05" db="EMBL/GenBank/DDBJ databases">
        <title>Identification and distribution of gene clusters putatively required for synthesis of sphingolipid metabolism inhibitors in phylogenetically diverse species of the filamentous fungus Fusarium.</title>
        <authorList>
            <person name="Kim H.-S."/>
            <person name="Busman M."/>
            <person name="Brown D.W."/>
            <person name="Divon H."/>
            <person name="Uhlig S."/>
            <person name="Proctor R.H."/>
        </authorList>
    </citation>
    <scope>NUCLEOTIDE SEQUENCE [LARGE SCALE GENOMIC DNA]</scope>
    <source>
        <strain evidence="2 3">NRRL 20693</strain>
    </source>
</reference>
<sequence>MRSQHHISITVPISNRVPPEVVLAHIQKCTPLLEHNTVVTGYTEMSPDVALVMGDPFFGKPNSSIRTFLSHERIHLAPGLTRERSWPVTCLSIPNGIRWRANANAGVTVWTEWVVRPRQDLGTPSSAGTLTEEWELYEEVTIEANKLIMPFVSRTADGVHHQIDLSGRSVLYYASNFGGLESCRTLTQGGVGLRSQDYLGRTAVQNAADAGFQFGFSFCWRLAELAPEHVKSVFNMILHRRTIQTRTQTRHFYIHLDSGDIKV</sequence>
<evidence type="ECO:0000313" key="3">
    <source>
        <dbReference type="Proteomes" id="UP000567885"/>
    </source>
</evidence>
<organism evidence="2 3">
    <name type="scientific">Fusarium heterosporum</name>
    <dbReference type="NCBI Taxonomy" id="42747"/>
    <lineage>
        <taxon>Eukaryota</taxon>
        <taxon>Fungi</taxon>
        <taxon>Dikarya</taxon>
        <taxon>Ascomycota</taxon>
        <taxon>Pezizomycotina</taxon>
        <taxon>Sordariomycetes</taxon>
        <taxon>Hypocreomycetidae</taxon>
        <taxon>Hypocreales</taxon>
        <taxon>Nectriaceae</taxon>
        <taxon>Fusarium</taxon>
        <taxon>Fusarium heterosporum species complex</taxon>
    </lineage>
</organism>
<gene>
    <name evidence="2" type="ORF">FHETE_3635</name>
</gene>
<dbReference type="Pfam" id="PF23155">
    <property type="entry name" value="DUF7053"/>
    <property type="match status" value="1"/>
</dbReference>
<accession>A0A8H5TMW5</accession>
<dbReference type="EMBL" id="JAAGWQ010000058">
    <property type="protein sequence ID" value="KAF5672801.1"/>
    <property type="molecule type" value="Genomic_DNA"/>
</dbReference>
<dbReference type="Proteomes" id="UP000567885">
    <property type="component" value="Unassembled WGS sequence"/>
</dbReference>
<evidence type="ECO:0000313" key="2">
    <source>
        <dbReference type="EMBL" id="KAF5672801.1"/>
    </source>
</evidence>
<proteinExistence type="predicted"/>
<dbReference type="InterPro" id="IPR055481">
    <property type="entry name" value="DUF7053"/>
</dbReference>
<dbReference type="AlphaFoldDB" id="A0A8H5TMW5"/>
<keyword evidence="3" id="KW-1185">Reference proteome</keyword>
<name>A0A8H5TMW5_FUSHE</name>
<comment type="caution">
    <text evidence="2">The sequence shown here is derived from an EMBL/GenBank/DDBJ whole genome shotgun (WGS) entry which is preliminary data.</text>
</comment>
<dbReference type="OrthoDB" id="4276610at2759"/>